<organism evidence="3 4">
    <name type="scientific">Meganyctiphanes norvegica</name>
    <name type="common">Northern krill</name>
    <name type="synonym">Thysanopoda norvegica</name>
    <dbReference type="NCBI Taxonomy" id="48144"/>
    <lineage>
        <taxon>Eukaryota</taxon>
        <taxon>Metazoa</taxon>
        <taxon>Ecdysozoa</taxon>
        <taxon>Arthropoda</taxon>
        <taxon>Crustacea</taxon>
        <taxon>Multicrustacea</taxon>
        <taxon>Malacostraca</taxon>
        <taxon>Eumalacostraca</taxon>
        <taxon>Eucarida</taxon>
        <taxon>Euphausiacea</taxon>
        <taxon>Euphausiidae</taxon>
        <taxon>Meganyctiphanes</taxon>
    </lineage>
</organism>
<dbReference type="InterPro" id="IPR047165">
    <property type="entry name" value="RHG17/44/SH3BP1-like"/>
</dbReference>
<proteinExistence type="predicted"/>
<feature type="non-terminal residue" evidence="3">
    <location>
        <position position="196"/>
    </location>
</feature>
<dbReference type="AlphaFoldDB" id="A0AAV2SSX8"/>
<dbReference type="PANTHER" id="PTHR14130:SF14">
    <property type="entry name" value="RHO GTPASE-ACTIVATING PROTEIN 92B"/>
    <property type="match status" value="1"/>
</dbReference>
<reference evidence="3 4" key="1">
    <citation type="submission" date="2024-05" db="EMBL/GenBank/DDBJ databases">
        <authorList>
            <person name="Wallberg A."/>
        </authorList>
    </citation>
    <scope>NUCLEOTIDE SEQUENCE [LARGE SCALE GENOMIC DNA]</scope>
</reference>
<feature type="non-terminal residue" evidence="3">
    <location>
        <position position="1"/>
    </location>
</feature>
<gene>
    <name evidence="3" type="ORF">MNOR_LOCUS39926</name>
</gene>
<dbReference type="PANTHER" id="PTHR14130">
    <property type="entry name" value="3BP-1 RELATED RHOGAP"/>
    <property type="match status" value="1"/>
</dbReference>
<sequence>RKVPEYQMAEILKEALKEGAKDQTISGTVNETTMHTNLLRCVVECVTEVEQAVGMEVIDYEEKVKADVLEPLQNIIKEDITSINKQKKNLKQVGLDVDAARGKYRSAQSNPAQNPKFDQIREELEEAESKLDQARDSYAFDIFSLLAREREVAQHMCGYLELQQRFLQTALDKVNNVLPEMKKQFEDSTASPVFGK</sequence>
<dbReference type="EMBL" id="CAXKWB010111748">
    <property type="protein sequence ID" value="CAL4233282.1"/>
    <property type="molecule type" value="Genomic_DNA"/>
</dbReference>
<dbReference type="Proteomes" id="UP001497623">
    <property type="component" value="Unassembled WGS sequence"/>
</dbReference>
<evidence type="ECO:0000259" key="2">
    <source>
        <dbReference type="PROSITE" id="PS51021"/>
    </source>
</evidence>
<protein>
    <recommendedName>
        <fullName evidence="2">BAR domain-containing protein</fullName>
    </recommendedName>
</protein>
<comment type="caution">
    <text evidence="3">The sequence shown here is derived from an EMBL/GenBank/DDBJ whole genome shotgun (WGS) entry which is preliminary data.</text>
</comment>
<dbReference type="GO" id="GO:0005737">
    <property type="term" value="C:cytoplasm"/>
    <property type="evidence" value="ECO:0007669"/>
    <property type="project" value="InterPro"/>
</dbReference>
<keyword evidence="4" id="KW-1185">Reference proteome</keyword>
<accession>A0AAV2SSX8</accession>
<dbReference type="Pfam" id="PF03114">
    <property type="entry name" value="BAR"/>
    <property type="match status" value="1"/>
</dbReference>
<dbReference type="GO" id="GO:0005096">
    <property type="term" value="F:GTPase activator activity"/>
    <property type="evidence" value="ECO:0007669"/>
    <property type="project" value="UniProtKB-KW"/>
</dbReference>
<feature type="domain" description="BAR" evidence="2">
    <location>
        <begin position="1"/>
        <end position="190"/>
    </location>
</feature>
<dbReference type="GO" id="GO:0032956">
    <property type="term" value="P:regulation of actin cytoskeleton organization"/>
    <property type="evidence" value="ECO:0007669"/>
    <property type="project" value="TreeGrafter"/>
</dbReference>
<dbReference type="Gene3D" id="1.20.1270.60">
    <property type="entry name" value="Arfaptin homology (AH) domain/BAR domain"/>
    <property type="match status" value="1"/>
</dbReference>
<dbReference type="SUPFAM" id="SSF103657">
    <property type="entry name" value="BAR/IMD domain-like"/>
    <property type="match status" value="1"/>
</dbReference>
<dbReference type="InterPro" id="IPR027267">
    <property type="entry name" value="AH/BAR_dom_sf"/>
</dbReference>
<evidence type="ECO:0000313" key="3">
    <source>
        <dbReference type="EMBL" id="CAL4233282.1"/>
    </source>
</evidence>
<evidence type="ECO:0000313" key="4">
    <source>
        <dbReference type="Proteomes" id="UP001497623"/>
    </source>
</evidence>
<dbReference type="InterPro" id="IPR004148">
    <property type="entry name" value="BAR_dom"/>
</dbReference>
<keyword evidence="1" id="KW-0343">GTPase activation</keyword>
<dbReference type="PROSITE" id="PS51021">
    <property type="entry name" value="BAR"/>
    <property type="match status" value="1"/>
</dbReference>
<evidence type="ECO:0000256" key="1">
    <source>
        <dbReference type="ARBA" id="ARBA00022468"/>
    </source>
</evidence>
<dbReference type="GO" id="GO:0035020">
    <property type="term" value="P:regulation of Rac protein signal transduction"/>
    <property type="evidence" value="ECO:0007669"/>
    <property type="project" value="TreeGrafter"/>
</dbReference>
<name>A0AAV2SSX8_MEGNR</name>